<evidence type="ECO:0000313" key="2">
    <source>
        <dbReference type="EMBL" id="RYQ97468.1"/>
    </source>
</evidence>
<evidence type="ECO:0000313" key="3">
    <source>
        <dbReference type="Proteomes" id="UP000289738"/>
    </source>
</evidence>
<organism evidence="2 3">
    <name type="scientific">Arachis hypogaea</name>
    <name type="common">Peanut</name>
    <dbReference type="NCBI Taxonomy" id="3818"/>
    <lineage>
        <taxon>Eukaryota</taxon>
        <taxon>Viridiplantae</taxon>
        <taxon>Streptophyta</taxon>
        <taxon>Embryophyta</taxon>
        <taxon>Tracheophyta</taxon>
        <taxon>Spermatophyta</taxon>
        <taxon>Magnoliopsida</taxon>
        <taxon>eudicotyledons</taxon>
        <taxon>Gunneridae</taxon>
        <taxon>Pentapetalae</taxon>
        <taxon>rosids</taxon>
        <taxon>fabids</taxon>
        <taxon>Fabales</taxon>
        <taxon>Fabaceae</taxon>
        <taxon>Papilionoideae</taxon>
        <taxon>50 kb inversion clade</taxon>
        <taxon>dalbergioids sensu lato</taxon>
        <taxon>Dalbergieae</taxon>
        <taxon>Pterocarpus clade</taxon>
        <taxon>Arachis</taxon>
    </lineage>
</organism>
<proteinExistence type="predicted"/>
<name>A0A444Y6B0_ARAHY</name>
<accession>A0A444Y6B0</accession>
<comment type="caution">
    <text evidence="2">The sequence shown here is derived from an EMBL/GenBank/DDBJ whole genome shotgun (WGS) entry which is preliminary data.</text>
</comment>
<feature type="compositionally biased region" description="Basic and acidic residues" evidence="1">
    <location>
        <begin position="169"/>
        <end position="192"/>
    </location>
</feature>
<keyword evidence="3" id="KW-1185">Reference proteome</keyword>
<feature type="region of interest" description="Disordered" evidence="1">
    <location>
        <begin position="110"/>
        <end position="226"/>
    </location>
</feature>
<gene>
    <name evidence="2" type="ORF">Ahy_B08g093510</name>
</gene>
<evidence type="ECO:0000256" key="1">
    <source>
        <dbReference type="SAM" id="MobiDB-lite"/>
    </source>
</evidence>
<dbReference type="EMBL" id="SDMP01000018">
    <property type="protein sequence ID" value="RYQ97468.1"/>
    <property type="molecule type" value="Genomic_DNA"/>
</dbReference>
<feature type="compositionally biased region" description="Polar residues" evidence="1">
    <location>
        <begin position="211"/>
        <end position="223"/>
    </location>
</feature>
<feature type="compositionally biased region" description="Low complexity" evidence="1">
    <location>
        <begin position="333"/>
        <end position="348"/>
    </location>
</feature>
<dbReference type="Proteomes" id="UP000289738">
    <property type="component" value="Chromosome B08"/>
</dbReference>
<feature type="compositionally biased region" description="Basic residues" evidence="1">
    <location>
        <begin position="139"/>
        <end position="150"/>
    </location>
</feature>
<dbReference type="AlphaFoldDB" id="A0A444Y6B0"/>
<feature type="region of interest" description="Disordered" evidence="1">
    <location>
        <begin position="329"/>
        <end position="355"/>
    </location>
</feature>
<sequence length="565" mass="63526">MSEEKKTIVRDLGFGGLMHIPPLRVHHQVLRELANNFKLGENRLETGYGSFKIRPKIIGDTLGINASGDLFPHKVNYKKLSEDDKEIFRRFQSKTLKNLTDEMMDIGVETETTDSDSSTSESETQEDSEDSPRKEPCKKGKKIDSKKRKKSQEDSDSESESTDDEDLDEFLRENNEKSAAEGEKEADLRSTEGHYVSSKTIPDVNLESDDPSSQGHIEQSSVNRPAESMLSLVEESASEPADSNMMVVRKETPSEGLAIVPIQVCLPVSQTTTVPEFEETPETEYEPTPLLQIEGTTKTNPAPEDAAALMMMACTASYVPKKNPMPSFSLGFTDSSQEETTTQEGASTQDEHMAKTPETPKLLEQLEDLVHKIASGGVTKEEKSPQIPKESGAESFEKFETHVRPNLNTTDMKQKCYHWAIRVKTYVDGLTDEFDNICRLQAQDIYTLSKFHLASLAPKMHIEAENMVLANHPEGVFLQPKNNKPFRVEDYPMFIPFLDLQKLKSHRYDEVDHFSVEYASRILFHDMNLDKDEAIRGSNAIRLSKPSSLLLSPYCQIDSQDVDTA</sequence>
<reference evidence="2 3" key="1">
    <citation type="submission" date="2019-01" db="EMBL/GenBank/DDBJ databases">
        <title>Sequencing of cultivated peanut Arachis hypogaea provides insights into genome evolution and oil improvement.</title>
        <authorList>
            <person name="Chen X."/>
        </authorList>
    </citation>
    <scope>NUCLEOTIDE SEQUENCE [LARGE SCALE GENOMIC DNA]</scope>
    <source>
        <strain evidence="3">cv. Fuhuasheng</strain>
        <tissue evidence="2">Leaves</tissue>
    </source>
</reference>
<protein>
    <submittedName>
        <fullName evidence="2">Uncharacterized protein</fullName>
    </submittedName>
</protein>
<feature type="compositionally biased region" description="Acidic residues" evidence="1">
    <location>
        <begin position="154"/>
        <end position="168"/>
    </location>
</feature>